<dbReference type="SMART" id="SM00490">
    <property type="entry name" value="HELICc"/>
    <property type="match status" value="1"/>
</dbReference>
<evidence type="ECO:0000256" key="3">
    <source>
        <dbReference type="ARBA" id="ARBA00022517"/>
    </source>
</evidence>
<dbReference type="PROSITE" id="PS51194">
    <property type="entry name" value="HELICASE_CTER"/>
    <property type="match status" value="1"/>
</dbReference>
<evidence type="ECO:0000256" key="2">
    <source>
        <dbReference type="ARBA" id="ARBA00012552"/>
    </source>
</evidence>
<name>A0A507QKC4_MONPU</name>
<evidence type="ECO:0000256" key="6">
    <source>
        <dbReference type="ARBA" id="ARBA00022801"/>
    </source>
</evidence>
<feature type="domain" description="Helicase ATP-binding" evidence="16">
    <location>
        <begin position="144"/>
        <end position="319"/>
    </location>
</feature>
<accession>A0A507QKC4</accession>
<sequence length="540" mass="59189">MSYGGGYYRGGGDSYRGGSNGYSNGYHGSSNGYGGGYSGGYGRGGGGGGGDRMSNLGAGLKKQDWDLSTLPKFEKAFYKEHPDVTSRSQREIDEFRKEHQMAVQGRNVPRPVETFDEAGFPQYVLSEVKAQGFERPTAIQSQGWPMALSGRDVVGIAETGSGKTLTYCLPAIVHINAQPLLAPGDGPIVLILAPTRELAVQIQAEITKFGKSSRIRNTCIYGGVSRGPQIRDLSRGVEVCIATPGRLIDMLESGKTNLRRVTYLVLDEADRMLDMGFEPQIRKIISQIRPDRQTCMWSATWPKEVRQLASDFLNDYIQVNIGSMDLSANHRITQIVEVVSDFEKRDRMIKHLEKIMETRTNKVLIFTSTKRIADDITRFLRQDGWPALSIHGDKQQNERDWVLNEFKTGKSPIMVATDVASRGIDVRDITHVLNYDYPNNSEDYVHRIGRTGRAGAKGTAITFFTTDNAKQARDLVTILSEAKQQIDPRLAEMARFGGGGGGGGGGRGGYGRWGGRGGGRGRGGSFTASNAAPLGSNRRW</sequence>
<dbReference type="AlphaFoldDB" id="A0A507QKC4"/>
<dbReference type="GO" id="GO:0016787">
    <property type="term" value="F:hydrolase activity"/>
    <property type="evidence" value="ECO:0007669"/>
    <property type="project" value="UniProtKB-KW"/>
</dbReference>
<comment type="similarity">
    <text evidence="14">Belongs to the DEAD box helicase family.</text>
</comment>
<feature type="region of interest" description="Disordered" evidence="15">
    <location>
        <begin position="14"/>
        <end position="48"/>
    </location>
</feature>
<evidence type="ECO:0000259" key="18">
    <source>
        <dbReference type="PROSITE" id="PS51195"/>
    </source>
</evidence>
<evidence type="ECO:0000256" key="15">
    <source>
        <dbReference type="SAM" id="MobiDB-lite"/>
    </source>
</evidence>
<evidence type="ECO:0000256" key="1">
    <source>
        <dbReference type="ARBA" id="ARBA00004123"/>
    </source>
</evidence>
<dbReference type="EMBL" id="VIFY01000235">
    <property type="protein sequence ID" value="TQB68243.1"/>
    <property type="molecule type" value="Genomic_DNA"/>
</dbReference>
<feature type="compositionally biased region" description="Gly residues" evidence="15">
    <location>
        <begin position="31"/>
        <end position="48"/>
    </location>
</feature>
<evidence type="ECO:0000256" key="12">
    <source>
        <dbReference type="ARBA" id="ARBA00047984"/>
    </source>
</evidence>
<dbReference type="STRING" id="5098.A0A507QKC4"/>
<evidence type="ECO:0000313" key="20">
    <source>
        <dbReference type="Proteomes" id="UP000319663"/>
    </source>
</evidence>
<evidence type="ECO:0000256" key="4">
    <source>
        <dbReference type="ARBA" id="ARBA00022552"/>
    </source>
</evidence>
<dbReference type="GO" id="GO:0003724">
    <property type="term" value="F:RNA helicase activity"/>
    <property type="evidence" value="ECO:0007669"/>
    <property type="project" value="UniProtKB-EC"/>
</dbReference>
<keyword evidence="4" id="KW-0698">rRNA processing</keyword>
<dbReference type="FunFam" id="3.40.50.300:FF:000079">
    <property type="entry name" value="probable ATP-dependent RNA helicase DDX17"/>
    <property type="match status" value="1"/>
</dbReference>
<dbReference type="InterPro" id="IPR014001">
    <property type="entry name" value="Helicase_ATP-bd"/>
</dbReference>
<gene>
    <name evidence="19" type="primary">DBP2</name>
    <name evidence="19" type="ORF">MPDQ_003755</name>
</gene>
<evidence type="ECO:0000256" key="11">
    <source>
        <dbReference type="ARBA" id="ARBA00038583"/>
    </source>
</evidence>
<dbReference type="PANTHER" id="PTHR47958">
    <property type="entry name" value="ATP-DEPENDENT RNA HELICASE DBP3"/>
    <property type="match status" value="1"/>
</dbReference>
<dbReference type="InterPro" id="IPR027417">
    <property type="entry name" value="P-loop_NTPase"/>
</dbReference>
<feature type="domain" description="DEAD-box RNA helicase Q" evidence="18">
    <location>
        <begin position="113"/>
        <end position="141"/>
    </location>
</feature>
<evidence type="ECO:0000259" key="17">
    <source>
        <dbReference type="PROSITE" id="PS51194"/>
    </source>
</evidence>
<comment type="subcellular location">
    <subcellularLocation>
        <location evidence="1">Nucleus</location>
    </subcellularLocation>
</comment>
<dbReference type="CDD" id="cd17966">
    <property type="entry name" value="DEADc_DDX5_DDX17"/>
    <property type="match status" value="1"/>
</dbReference>
<evidence type="ECO:0000256" key="10">
    <source>
        <dbReference type="ARBA" id="ARBA00037752"/>
    </source>
</evidence>
<keyword evidence="9" id="KW-0539">Nucleus</keyword>
<feature type="compositionally biased region" description="Gly residues" evidence="15">
    <location>
        <begin position="497"/>
        <end position="524"/>
    </location>
</feature>
<reference evidence="19 20" key="1">
    <citation type="submission" date="2019-06" db="EMBL/GenBank/DDBJ databases">
        <title>Wine fermentation using esterase from Monascus purpureus.</title>
        <authorList>
            <person name="Geng C."/>
            <person name="Zhang Y."/>
        </authorList>
    </citation>
    <scope>NUCLEOTIDE SEQUENCE [LARGE SCALE GENOMIC DNA]</scope>
    <source>
        <strain evidence="19">HQ1</strain>
    </source>
</reference>
<evidence type="ECO:0000256" key="7">
    <source>
        <dbReference type="ARBA" id="ARBA00022806"/>
    </source>
</evidence>
<evidence type="ECO:0000259" key="16">
    <source>
        <dbReference type="PROSITE" id="PS51192"/>
    </source>
</evidence>
<evidence type="ECO:0000256" key="14">
    <source>
        <dbReference type="RuleBase" id="RU000492"/>
    </source>
</evidence>
<dbReference type="GO" id="GO:0006364">
    <property type="term" value="P:rRNA processing"/>
    <property type="evidence" value="ECO:0007669"/>
    <property type="project" value="UniProtKB-KW"/>
</dbReference>
<feature type="short sequence motif" description="Q motif" evidence="13">
    <location>
        <begin position="113"/>
        <end position="141"/>
    </location>
</feature>
<dbReference type="Pfam" id="PF00270">
    <property type="entry name" value="DEAD"/>
    <property type="match status" value="1"/>
</dbReference>
<dbReference type="EC" id="3.6.4.13" evidence="2"/>
<keyword evidence="6 14" id="KW-0378">Hydrolase</keyword>
<dbReference type="Gene3D" id="3.40.50.300">
    <property type="entry name" value="P-loop containing nucleotide triphosphate hydrolases"/>
    <property type="match status" value="2"/>
</dbReference>
<proteinExistence type="inferred from homology"/>
<feature type="domain" description="Helicase C-terminal" evidence="17">
    <location>
        <begin position="347"/>
        <end position="494"/>
    </location>
</feature>
<dbReference type="CDD" id="cd18787">
    <property type="entry name" value="SF2_C_DEAD"/>
    <property type="match status" value="1"/>
</dbReference>
<dbReference type="Pfam" id="PF00271">
    <property type="entry name" value="Helicase_C"/>
    <property type="match status" value="1"/>
</dbReference>
<keyword evidence="7 14" id="KW-0347">Helicase</keyword>
<dbReference type="OrthoDB" id="196131at2759"/>
<evidence type="ECO:0000256" key="8">
    <source>
        <dbReference type="ARBA" id="ARBA00022840"/>
    </source>
</evidence>
<comment type="catalytic activity">
    <reaction evidence="12">
        <text>ATP + H2O = ADP + phosphate + H(+)</text>
        <dbReference type="Rhea" id="RHEA:13065"/>
        <dbReference type="ChEBI" id="CHEBI:15377"/>
        <dbReference type="ChEBI" id="CHEBI:15378"/>
        <dbReference type="ChEBI" id="CHEBI:30616"/>
        <dbReference type="ChEBI" id="CHEBI:43474"/>
        <dbReference type="ChEBI" id="CHEBI:456216"/>
        <dbReference type="EC" id="3.6.4.13"/>
    </reaction>
</comment>
<organism evidence="19 20">
    <name type="scientific">Monascus purpureus</name>
    <name type="common">Red mold</name>
    <name type="synonym">Monascus anka</name>
    <dbReference type="NCBI Taxonomy" id="5098"/>
    <lineage>
        <taxon>Eukaryota</taxon>
        <taxon>Fungi</taxon>
        <taxon>Dikarya</taxon>
        <taxon>Ascomycota</taxon>
        <taxon>Pezizomycotina</taxon>
        <taxon>Eurotiomycetes</taxon>
        <taxon>Eurotiomycetidae</taxon>
        <taxon>Eurotiales</taxon>
        <taxon>Aspergillaceae</taxon>
        <taxon>Monascus</taxon>
    </lineage>
</organism>
<comment type="function">
    <text evidence="10">ATP-dependent RNA helicase involved nonsense-mediated mRNA decay and ribosome biogenesis through rRNA processing.</text>
</comment>
<dbReference type="GO" id="GO:0005524">
    <property type="term" value="F:ATP binding"/>
    <property type="evidence" value="ECO:0007669"/>
    <property type="project" value="UniProtKB-KW"/>
</dbReference>
<dbReference type="GO" id="GO:0003676">
    <property type="term" value="F:nucleic acid binding"/>
    <property type="evidence" value="ECO:0007669"/>
    <property type="project" value="InterPro"/>
</dbReference>
<feature type="region of interest" description="Disordered" evidence="15">
    <location>
        <begin position="497"/>
        <end position="540"/>
    </location>
</feature>
<evidence type="ECO:0000256" key="5">
    <source>
        <dbReference type="ARBA" id="ARBA00022741"/>
    </source>
</evidence>
<keyword evidence="5 14" id="KW-0547">Nucleotide-binding</keyword>
<dbReference type="PROSITE" id="PS51192">
    <property type="entry name" value="HELICASE_ATP_BIND_1"/>
    <property type="match status" value="1"/>
</dbReference>
<dbReference type="SMART" id="SM00487">
    <property type="entry name" value="DEXDc"/>
    <property type="match status" value="1"/>
</dbReference>
<evidence type="ECO:0000256" key="13">
    <source>
        <dbReference type="PROSITE-ProRule" id="PRU00552"/>
    </source>
</evidence>
<evidence type="ECO:0000256" key="9">
    <source>
        <dbReference type="ARBA" id="ARBA00023242"/>
    </source>
</evidence>
<keyword evidence="8 14" id="KW-0067">ATP-binding</keyword>
<dbReference type="Proteomes" id="UP000319663">
    <property type="component" value="Unassembled WGS sequence"/>
</dbReference>
<keyword evidence="3" id="KW-0690">Ribosome biogenesis</keyword>
<dbReference type="InterPro" id="IPR014014">
    <property type="entry name" value="RNA_helicase_DEAD_Q_motif"/>
</dbReference>
<comment type="caution">
    <text evidence="19">The sequence shown here is derived from an EMBL/GenBank/DDBJ whole genome shotgun (WGS) entry which is preliminary data.</text>
</comment>
<comment type="subunit">
    <text evidence="11">Associates with polysomes.</text>
</comment>
<keyword evidence="20" id="KW-1185">Reference proteome</keyword>
<dbReference type="PROSITE" id="PS51195">
    <property type="entry name" value="Q_MOTIF"/>
    <property type="match status" value="1"/>
</dbReference>
<dbReference type="SUPFAM" id="SSF52540">
    <property type="entry name" value="P-loop containing nucleoside triphosphate hydrolases"/>
    <property type="match status" value="1"/>
</dbReference>
<dbReference type="InterPro" id="IPR000629">
    <property type="entry name" value="RNA-helicase_DEAD-box_CS"/>
</dbReference>
<dbReference type="FunFam" id="3.40.50.300:FF:000008">
    <property type="entry name" value="ATP-dependent RNA helicase RhlB"/>
    <property type="match status" value="1"/>
</dbReference>
<feature type="compositionally biased region" description="Low complexity" evidence="15">
    <location>
        <begin position="21"/>
        <end position="30"/>
    </location>
</feature>
<protein>
    <recommendedName>
        <fullName evidence="2">RNA helicase</fullName>
        <ecNumber evidence="2">3.6.4.13</ecNumber>
    </recommendedName>
</protein>
<evidence type="ECO:0000313" key="19">
    <source>
        <dbReference type="EMBL" id="TQB68243.1"/>
    </source>
</evidence>
<dbReference type="InterPro" id="IPR011545">
    <property type="entry name" value="DEAD/DEAH_box_helicase_dom"/>
</dbReference>
<dbReference type="InterPro" id="IPR001650">
    <property type="entry name" value="Helicase_C-like"/>
</dbReference>
<dbReference type="GO" id="GO:0005634">
    <property type="term" value="C:nucleus"/>
    <property type="evidence" value="ECO:0007669"/>
    <property type="project" value="UniProtKB-SubCell"/>
</dbReference>
<dbReference type="PROSITE" id="PS00039">
    <property type="entry name" value="DEAD_ATP_HELICASE"/>
    <property type="match status" value="1"/>
</dbReference>